<comment type="catalytic activity">
    <reaction evidence="6">
        <text>precorrin-2 + NAD(+) = sirohydrochlorin + NADH + 2 H(+)</text>
        <dbReference type="Rhea" id="RHEA:15613"/>
        <dbReference type="ChEBI" id="CHEBI:15378"/>
        <dbReference type="ChEBI" id="CHEBI:57540"/>
        <dbReference type="ChEBI" id="CHEBI:57945"/>
        <dbReference type="ChEBI" id="CHEBI:58351"/>
        <dbReference type="ChEBI" id="CHEBI:58827"/>
        <dbReference type="EC" id="1.3.1.76"/>
    </reaction>
</comment>
<keyword evidence="5" id="KW-0627">Porphyrin biosynthesis</keyword>
<dbReference type="EMBL" id="VIGC01000001">
    <property type="protein sequence ID" value="TQE97809.1"/>
    <property type="molecule type" value="Genomic_DNA"/>
</dbReference>
<gene>
    <name evidence="7" type="ORF">FKZ61_00040</name>
</gene>
<evidence type="ECO:0000256" key="4">
    <source>
        <dbReference type="ARBA" id="ARBA00023027"/>
    </source>
</evidence>
<dbReference type="PANTHER" id="PTHR35330:SF1">
    <property type="entry name" value="SIROHEME BIOSYNTHESIS PROTEIN MET8"/>
    <property type="match status" value="1"/>
</dbReference>
<dbReference type="SUPFAM" id="SSF75615">
    <property type="entry name" value="Siroheme synthase middle domains-like"/>
    <property type="match status" value="1"/>
</dbReference>
<evidence type="ECO:0000256" key="5">
    <source>
        <dbReference type="ARBA" id="ARBA00023244"/>
    </source>
</evidence>
<dbReference type="InParanoid" id="A0A540VM17"/>
<dbReference type="Pfam" id="PF13241">
    <property type="entry name" value="NAD_binding_7"/>
    <property type="match status" value="1"/>
</dbReference>
<dbReference type="EC" id="1.3.1.76" evidence="2"/>
<keyword evidence="8" id="KW-1185">Reference proteome</keyword>
<dbReference type="RefSeq" id="WP_141608019.1">
    <property type="nucleotide sequence ID" value="NZ_VIGC02000001.1"/>
</dbReference>
<name>A0A540VM17_9CHLR</name>
<comment type="caution">
    <text evidence="7">The sequence shown here is derived from an EMBL/GenBank/DDBJ whole genome shotgun (WGS) entry which is preliminary data.</text>
</comment>
<organism evidence="7 8">
    <name type="scientific">Litorilinea aerophila</name>
    <dbReference type="NCBI Taxonomy" id="1204385"/>
    <lineage>
        <taxon>Bacteria</taxon>
        <taxon>Bacillati</taxon>
        <taxon>Chloroflexota</taxon>
        <taxon>Caldilineae</taxon>
        <taxon>Caldilineales</taxon>
        <taxon>Caldilineaceae</taxon>
        <taxon>Litorilinea</taxon>
    </lineage>
</organism>
<dbReference type="GO" id="GO:0019354">
    <property type="term" value="P:siroheme biosynthetic process"/>
    <property type="evidence" value="ECO:0007669"/>
    <property type="project" value="UniProtKB-UniPathway"/>
</dbReference>
<evidence type="ECO:0000256" key="3">
    <source>
        <dbReference type="ARBA" id="ARBA00023002"/>
    </source>
</evidence>
<dbReference type="GO" id="GO:0004325">
    <property type="term" value="F:ferrochelatase activity"/>
    <property type="evidence" value="ECO:0007669"/>
    <property type="project" value="InterPro"/>
</dbReference>
<dbReference type="InterPro" id="IPR036291">
    <property type="entry name" value="NAD(P)-bd_dom_sf"/>
</dbReference>
<protein>
    <recommendedName>
        <fullName evidence="2">precorrin-2 dehydrogenase</fullName>
        <ecNumber evidence="2">1.3.1.76</ecNumber>
    </recommendedName>
</protein>
<keyword evidence="4" id="KW-0520">NAD</keyword>
<dbReference type="UniPathway" id="UPA00262">
    <property type="reaction ID" value="UER00222"/>
</dbReference>
<dbReference type="InterPro" id="IPR006367">
    <property type="entry name" value="Sirohaem_synthase_N"/>
</dbReference>
<dbReference type="Gene3D" id="3.40.50.720">
    <property type="entry name" value="NAD(P)-binding Rossmann-like Domain"/>
    <property type="match status" value="1"/>
</dbReference>
<dbReference type="FunCoup" id="A0A540VM17">
    <property type="interactions" value="126"/>
</dbReference>
<evidence type="ECO:0000313" key="7">
    <source>
        <dbReference type="EMBL" id="TQE97809.1"/>
    </source>
</evidence>
<evidence type="ECO:0000256" key="6">
    <source>
        <dbReference type="ARBA" id="ARBA00047561"/>
    </source>
</evidence>
<proteinExistence type="predicted"/>
<accession>A0A540VM17</accession>
<evidence type="ECO:0000313" key="8">
    <source>
        <dbReference type="Proteomes" id="UP000317371"/>
    </source>
</evidence>
<sequence length="156" mass="16434">MAASVYPIYLTQVDGALAVVVGGGRVATRKVQGLLAVGARVRVVSPALTEALQAWAAADRVEWVARPYTSGDLKGALLAFAATDQRAVNAQVARDAARLGILCNVADAPEEGTFHVPAVARHEGLVVAVGSGGVDPGRSRRIRDEILRWLRERISA</sequence>
<evidence type="ECO:0000256" key="2">
    <source>
        <dbReference type="ARBA" id="ARBA00012400"/>
    </source>
</evidence>
<reference evidence="7 8" key="1">
    <citation type="submission" date="2019-06" db="EMBL/GenBank/DDBJ databases">
        <title>Genome sequence of Litorilinea aerophila BAA-2444.</title>
        <authorList>
            <person name="Maclea K.S."/>
            <person name="Maurais E.G."/>
            <person name="Iannazzi L.C."/>
        </authorList>
    </citation>
    <scope>NUCLEOTIDE SEQUENCE [LARGE SCALE GENOMIC DNA]</scope>
    <source>
        <strain evidence="7 8">ATCC BAA-2444</strain>
    </source>
</reference>
<dbReference type="GO" id="GO:0043115">
    <property type="term" value="F:precorrin-2 dehydrogenase activity"/>
    <property type="evidence" value="ECO:0007669"/>
    <property type="project" value="UniProtKB-EC"/>
</dbReference>
<dbReference type="InterPro" id="IPR028161">
    <property type="entry name" value="Met8-like"/>
</dbReference>
<dbReference type="AlphaFoldDB" id="A0A540VM17"/>
<dbReference type="Proteomes" id="UP000317371">
    <property type="component" value="Unassembled WGS sequence"/>
</dbReference>
<dbReference type="SUPFAM" id="SSF51735">
    <property type="entry name" value="NAD(P)-binding Rossmann-fold domains"/>
    <property type="match status" value="1"/>
</dbReference>
<keyword evidence="3" id="KW-0560">Oxidoreductase</keyword>
<evidence type="ECO:0000256" key="1">
    <source>
        <dbReference type="ARBA" id="ARBA00005010"/>
    </source>
</evidence>
<dbReference type="NCBIfam" id="TIGR01470">
    <property type="entry name" value="cysG_Nterm"/>
    <property type="match status" value="1"/>
</dbReference>
<dbReference type="PANTHER" id="PTHR35330">
    <property type="entry name" value="SIROHEME BIOSYNTHESIS PROTEIN MET8"/>
    <property type="match status" value="1"/>
</dbReference>
<comment type="pathway">
    <text evidence="1">Porphyrin-containing compound metabolism; siroheme biosynthesis; sirohydrochlorin from precorrin-2: step 1/1.</text>
</comment>
<dbReference type="OrthoDB" id="9773765at2"/>